<dbReference type="EMBL" id="LNYP01000023">
    <property type="protein sequence ID" value="KTD38951.1"/>
    <property type="molecule type" value="Genomic_DNA"/>
</dbReference>
<comment type="caution">
    <text evidence="1">The sequence shown here is derived from an EMBL/GenBank/DDBJ whole genome shotgun (WGS) entry which is preliminary data.</text>
</comment>
<name>A0A0W0X313_9GAMM</name>
<proteinExistence type="predicted"/>
<accession>A0A0W0X313</accession>
<organism evidence="1 2">
    <name type="scientific">Legionella oakridgensis</name>
    <dbReference type="NCBI Taxonomy" id="29423"/>
    <lineage>
        <taxon>Bacteria</taxon>
        <taxon>Pseudomonadati</taxon>
        <taxon>Pseudomonadota</taxon>
        <taxon>Gammaproteobacteria</taxon>
        <taxon>Legionellales</taxon>
        <taxon>Legionellaceae</taxon>
        <taxon>Legionella</taxon>
    </lineage>
</organism>
<reference evidence="1 2" key="1">
    <citation type="submission" date="2015-11" db="EMBL/GenBank/DDBJ databases">
        <title>Genomic analysis of 38 Legionella species identifies large and diverse effector repertoires.</title>
        <authorList>
            <person name="Burstein D."/>
            <person name="Amaro F."/>
            <person name="Zusman T."/>
            <person name="Lifshitz Z."/>
            <person name="Cohen O."/>
            <person name="Gilbert J.A."/>
            <person name="Pupko T."/>
            <person name="Shuman H.A."/>
            <person name="Segal G."/>
        </authorList>
    </citation>
    <scope>NUCLEOTIDE SEQUENCE [LARGE SCALE GENOMIC DNA]</scope>
    <source>
        <strain evidence="1 2">Oak Ridge-10</strain>
    </source>
</reference>
<protein>
    <recommendedName>
        <fullName evidence="3">MSHA biogenesis protein MshK</fullName>
    </recommendedName>
</protein>
<evidence type="ECO:0000313" key="1">
    <source>
        <dbReference type="EMBL" id="KTD38951.1"/>
    </source>
</evidence>
<gene>
    <name evidence="1" type="ORF">Loak_1072</name>
</gene>
<evidence type="ECO:0000313" key="2">
    <source>
        <dbReference type="Proteomes" id="UP000054858"/>
    </source>
</evidence>
<dbReference type="Proteomes" id="UP000054858">
    <property type="component" value="Unassembled WGS sequence"/>
</dbReference>
<evidence type="ECO:0008006" key="3">
    <source>
        <dbReference type="Google" id="ProtNLM"/>
    </source>
</evidence>
<dbReference type="PATRIC" id="fig|29423.5.peg.1125"/>
<dbReference type="AlphaFoldDB" id="A0A0W0X313"/>
<sequence>MKLPVLFKFCLTIIIILLSWEVLAQVAKERDPTRPAVQIGSIKDTSVERYQLQSIIIGRSRRLALINDQFVSIGDSIGSAVVIAIDRNSVVLSESGRKLKIDLFDSGIRK</sequence>
<dbReference type="RefSeq" id="WP_025386672.1">
    <property type="nucleotide sequence ID" value="NZ_KV441804.1"/>
</dbReference>